<dbReference type="HAMAP" id="MF_01430">
    <property type="entry name" value="OM_assembly_BamA"/>
    <property type="match status" value="1"/>
</dbReference>
<feature type="domain" description="POTRA" evidence="10">
    <location>
        <begin position="355"/>
        <end position="429"/>
    </location>
</feature>
<reference evidence="11 12" key="1">
    <citation type="submission" date="2024-03" db="EMBL/GenBank/DDBJ databases">
        <title>Novel species of the genus Variovorax.</title>
        <authorList>
            <person name="Liu Q."/>
            <person name="Xin Y.-H."/>
        </authorList>
    </citation>
    <scope>NUCLEOTIDE SEQUENCE [LARGE SCALE GENOMIC DNA]</scope>
    <source>
        <strain evidence="11 12">KACC 18501</strain>
    </source>
</reference>
<feature type="domain" description="POTRA" evidence="10">
    <location>
        <begin position="183"/>
        <end position="271"/>
    </location>
</feature>
<dbReference type="InterPro" id="IPR039910">
    <property type="entry name" value="D15-like"/>
</dbReference>
<dbReference type="EMBL" id="JBBKZV010000006">
    <property type="protein sequence ID" value="MEJ8822935.1"/>
    <property type="molecule type" value="Genomic_DNA"/>
</dbReference>
<dbReference type="InterPro" id="IPR010827">
    <property type="entry name" value="BamA/TamA_POTRA"/>
</dbReference>
<dbReference type="Pfam" id="PF01103">
    <property type="entry name" value="Omp85"/>
    <property type="match status" value="1"/>
</dbReference>
<feature type="chain" id="PRO_5044937588" description="Outer membrane protein assembly factor BamA" evidence="8">
    <location>
        <begin position="29"/>
        <end position="806"/>
    </location>
</feature>
<dbReference type="Proteomes" id="UP001363010">
    <property type="component" value="Unassembled WGS sequence"/>
</dbReference>
<keyword evidence="6 8" id="KW-0472">Membrane</keyword>
<comment type="subcellular location">
    <subcellularLocation>
        <location evidence="8">Cell outer membrane</location>
    </subcellularLocation>
    <subcellularLocation>
        <location evidence="1">Membrane</location>
    </subcellularLocation>
</comment>
<sequence length="806" mass="89384" precursor="true">MNKSNSRFRMRSVVALVAGALAATAAWAVEPFTVRDIRVEGLQRVEPGTIFASLPFQVGDTYNDERGSAAIRALFDLGLFKDVRIDVNGNVLVVIVEERPTIAGVDFAGTKEFDKAALTKALREIGLAEGRPFDKALADRAEQELKRQYISRSLYNAQIITTVTPTERNRVNLTFSVNEGDSARIKEIKIVGNKEFSESTLLGLFDQDSGGWLSWYTKSNQYSRAKLNADLETLRSYYITRGYLEFRVDSTQVAISPDRQDLSVTVNITEGEKFTVAGVKLSGNYLGRDDEFKSLVSIKPGEPYNGEAVAQTTKAFTDYFGTFGYAFARVQARPDVDRTNNTVTMNLVAEPARRVYVRRVSIGGNNRTRDEVVRREFRQFEASWYDGDKIKLSRDRIDRLGYFTEVSVDTQEIPGTPDQVDLTVIVAEKPTGTLQLGAGFSTADKVSITFGVTQENVFGSGNYLGLQVNTSKYNRTISINTTDPYFTKDGISRTFSLYHNSTSPYYTVDGNYRLVSEGGSIRFGVPFSEVDTVFFGVGIERYNFDPGSNIAAYTPQSYRNYFDCSPTPASALNCAEPNKWGIPLTVGWARDDRDSALVPTRGRLQRANLEVGVAGDMQYVRTGYQYQQFFPLNKQYTFAINGEVGYGKAFGSKEYPIFKNFYAGGLGSVRGFEQNSLGPKDVPILGQTEGAAIGGTKKAVFNAELGTPFPGAGNDRTLRLYGFFDVGNVFADHRTIETEAQWEAQQKLRASVGIGISWVSPLGPLRIAYAIPVKQQKEIPDPNNPLIPLVSKDRIQRVQFQIGTAF</sequence>
<feature type="signal peptide" evidence="8">
    <location>
        <begin position="1"/>
        <end position="28"/>
    </location>
</feature>
<keyword evidence="5 8" id="KW-0677">Repeat</keyword>
<keyword evidence="7 8" id="KW-0998">Cell outer membrane</keyword>
<dbReference type="Gene3D" id="3.10.20.310">
    <property type="entry name" value="membrane protein fhac"/>
    <property type="match status" value="5"/>
</dbReference>
<comment type="function">
    <text evidence="8">Part of the outer membrane protein assembly complex, which is involved in assembly and insertion of beta-barrel proteins into the outer membrane.</text>
</comment>
<protein>
    <recommendedName>
        <fullName evidence="8 9">Outer membrane protein assembly factor BamA</fullName>
    </recommendedName>
</protein>
<evidence type="ECO:0000256" key="6">
    <source>
        <dbReference type="ARBA" id="ARBA00023136"/>
    </source>
</evidence>
<keyword evidence="4 8" id="KW-0732">Signal</keyword>
<name>A0ABU8VYP7_9BURK</name>
<keyword evidence="2 8" id="KW-1134">Transmembrane beta strand</keyword>
<feature type="domain" description="POTRA" evidence="10">
    <location>
        <begin position="100"/>
        <end position="180"/>
    </location>
</feature>
<evidence type="ECO:0000256" key="9">
    <source>
        <dbReference type="NCBIfam" id="TIGR03303"/>
    </source>
</evidence>
<accession>A0ABU8VYP7</accession>
<evidence type="ECO:0000256" key="2">
    <source>
        <dbReference type="ARBA" id="ARBA00022452"/>
    </source>
</evidence>
<evidence type="ECO:0000256" key="3">
    <source>
        <dbReference type="ARBA" id="ARBA00022692"/>
    </source>
</evidence>
<dbReference type="InterPro" id="IPR000184">
    <property type="entry name" value="Bac_surfAg_D15"/>
</dbReference>
<comment type="similarity">
    <text evidence="8">Belongs to the BamA family.</text>
</comment>
<evidence type="ECO:0000313" key="11">
    <source>
        <dbReference type="EMBL" id="MEJ8822935.1"/>
    </source>
</evidence>
<comment type="subunit">
    <text evidence="8">Part of the Bam complex.</text>
</comment>
<comment type="caution">
    <text evidence="11">The sequence shown here is derived from an EMBL/GenBank/DDBJ whole genome shotgun (WGS) entry which is preliminary data.</text>
</comment>
<dbReference type="PANTHER" id="PTHR12815">
    <property type="entry name" value="SORTING AND ASSEMBLY MACHINERY SAMM50 PROTEIN FAMILY MEMBER"/>
    <property type="match status" value="1"/>
</dbReference>
<keyword evidence="12" id="KW-1185">Reference proteome</keyword>
<dbReference type="NCBIfam" id="TIGR03303">
    <property type="entry name" value="OM_YaeT"/>
    <property type="match status" value="1"/>
</dbReference>
<proteinExistence type="inferred from homology"/>
<evidence type="ECO:0000313" key="12">
    <source>
        <dbReference type="Proteomes" id="UP001363010"/>
    </source>
</evidence>
<dbReference type="InterPro" id="IPR023707">
    <property type="entry name" value="OM_assembly_BamA"/>
</dbReference>
<keyword evidence="3 8" id="KW-0812">Transmembrane</keyword>
<feature type="domain" description="POTRA" evidence="10">
    <location>
        <begin position="32"/>
        <end position="99"/>
    </location>
</feature>
<dbReference type="PROSITE" id="PS51779">
    <property type="entry name" value="POTRA"/>
    <property type="match status" value="5"/>
</dbReference>
<dbReference type="Gene3D" id="2.40.160.50">
    <property type="entry name" value="membrane protein fhac: a member of the omp85/tpsb transporter family"/>
    <property type="match status" value="1"/>
</dbReference>
<evidence type="ECO:0000256" key="5">
    <source>
        <dbReference type="ARBA" id="ARBA00022737"/>
    </source>
</evidence>
<dbReference type="Pfam" id="PF07244">
    <property type="entry name" value="POTRA"/>
    <property type="match status" value="5"/>
</dbReference>
<evidence type="ECO:0000256" key="7">
    <source>
        <dbReference type="ARBA" id="ARBA00023237"/>
    </source>
</evidence>
<evidence type="ECO:0000256" key="8">
    <source>
        <dbReference type="HAMAP-Rule" id="MF_01430"/>
    </source>
</evidence>
<organism evidence="11 12">
    <name type="scientific">Variovorax humicola</name>
    <dbReference type="NCBI Taxonomy" id="1769758"/>
    <lineage>
        <taxon>Bacteria</taxon>
        <taxon>Pseudomonadati</taxon>
        <taxon>Pseudomonadota</taxon>
        <taxon>Betaproteobacteria</taxon>
        <taxon>Burkholderiales</taxon>
        <taxon>Comamonadaceae</taxon>
        <taxon>Variovorax</taxon>
    </lineage>
</organism>
<dbReference type="RefSeq" id="WP_340363973.1">
    <property type="nucleotide sequence ID" value="NZ_JBBKZV010000006.1"/>
</dbReference>
<feature type="domain" description="POTRA" evidence="10">
    <location>
        <begin position="274"/>
        <end position="350"/>
    </location>
</feature>
<dbReference type="InterPro" id="IPR034746">
    <property type="entry name" value="POTRA"/>
</dbReference>
<dbReference type="PANTHER" id="PTHR12815:SF23">
    <property type="entry name" value="OUTER MEMBRANE PROTEIN ASSEMBLY FACTOR BAMA"/>
    <property type="match status" value="1"/>
</dbReference>
<evidence type="ECO:0000259" key="10">
    <source>
        <dbReference type="PROSITE" id="PS51779"/>
    </source>
</evidence>
<evidence type="ECO:0000256" key="4">
    <source>
        <dbReference type="ARBA" id="ARBA00022729"/>
    </source>
</evidence>
<evidence type="ECO:0000256" key="1">
    <source>
        <dbReference type="ARBA" id="ARBA00004370"/>
    </source>
</evidence>
<dbReference type="PIRSF" id="PIRSF006076">
    <property type="entry name" value="OM_assembly_OMP85"/>
    <property type="match status" value="1"/>
</dbReference>
<gene>
    <name evidence="8 11" type="primary">bamA</name>
    <name evidence="11" type="ORF">WKW80_12980</name>
</gene>